<dbReference type="InterPro" id="IPR036704">
    <property type="entry name" value="RraA/RraA-like_sf"/>
</dbReference>
<gene>
    <name evidence="3" type="ORF">ACHAWU_007143</name>
</gene>
<keyword evidence="2" id="KW-0812">Transmembrane</keyword>
<accession>A0ABD3LXR3</accession>
<dbReference type="CDD" id="cd16841">
    <property type="entry name" value="RraA_family"/>
    <property type="match status" value="1"/>
</dbReference>
<protein>
    <recommendedName>
        <fullName evidence="5">4-hydroxy-4-methyl-2-oxoglutarate aldolase</fullName>
    </recommendedName>
</protein>
<dbReference type="Gene3D" id="3.50.30.40">
    <property type="entry name" value="Ribonuclease E inhibitor RraA/RraA-like"/>
    <property type="match status" value="1"/>
</dbReference>
<evidence type="ECO:0000313" key="4">
    <source>
        <dbReference type="Proteomes" id="UP001530293"/>
    </source>
</evidence>
<evidence type="ECO:0000313" key="3">
    <source>
        <dbReference type="EMBL" id="KAL3756192.1"/>
    </source>
</evidence>
<sequence length="534" mass="52530">MSYSAPLSERIRIQLEIYYENTTDCLASISKNYKRQLVAGTILLMVLFTMRSSRQNIRSVKTMGYGSSSGSESYYGGYGSSSYGSSKKGGLLSRLFGRKKSSSSYYGGSGGGGLYGTSLGGGAYGSSSGSMYGGGGGSSSLGGGGGMSSSYGSGGLGSSSSLYGGGLRGATTSMGGSSYGGGSSSSFGGSSFSGGMGGGGGTSGKSLATLVDSNPTSIVVLDPSIHFYDYGGSPSFYGQIETIQAFDSPNFINQVINLPGQNKVLLIDGGGIRSDLNAVFDYDMASIASRNGWKGVIVFGFVRNVSQLQRVSNFGVKALGTCPIKGKGDVGQKGIELSVGATLIQSGWWVYADNDGVVFSQVDISGGSFGGGVSSAFGGGGVGGTSSMMSGGFGGGMSSSTSGGGGFGSSSMGGSSFGTGGGMGGGGLSGGYGNAGGTAYGGGMGGGGFGSSTGGLSAYGSSGSSMGGTSLTGGYGSGALSGYGSGGGTSSLYSGYGNQYSYGSSSYSKKKKHKTFKLLLAAAIAAIIWIICLR</sequence>
<dbReference type="InterPro" id="IPR005493">
    <property type="entry name" value="RraA/RraA-like"/>
</dbReference>
<feature type="binding site" evidence="1">
    <location>
        <position position="303"/>
    </location>
    <ligand>
        <name>substrate</name>
    </ligand>
</feature>
<organism evidence="3 4">
    <name type="scientific">Discostella pseudostelligera</name>
    <dbReference type="NCBI Taxonomy" id="259834"/>
    <lineage>
        <taxon>Eukaryota</taxon>
        <taxon>Sar</taxon>
        <taxon>Stramenopiles</taxon>
        <taxon>Ochrophyta</taxon>
        <taxon>Bacillariophyta</taxon>
        <taxon>Coscinodiscophyceae</taxon>
        <taxon>Thalassiosirophycidae</taxon>
        <taxon>Stephanodiscales</taxon>
        <taxon>Stephanodiscaceae</taxon>
        <taxon>Discostella</taxon>
    </lineage>
</organism>
<proteinExistence type="predicted"/>
<keyword evidence="4" id="KW-1185">Reference proteome</keyword>
<dbReference type="EMBL" id="JALLBG020000312">
    <property type="protein sequence ID" value="KAL3756192.1"/>
    <property type="molecule type" value="Genomic_DNA"/>
</dbReference>
<reference evidence="3 4" key="1">
    <citation type="submission" date="2024-10" db="EMBL/GenBank/DDBJ databases">
        <title>Updated reference genomes for cyclostephanoid diatoms.</title>
        <authorList>
            <person name="Roberts W.R."/>
            <person name="Alverson A.J."/>
        </authorList>
    </citation>
    <scope>NUCLEOTIDE SEQUENCE [LARGE SCALE GENOMIC DNA]</scope>
    <source>
        <strain evidence="3 4">AJA232-27</strain>
    </source>
</reference>
<evidence type="ECO:0000256" key="2">
    <source>
        <dbReference type="SAM" id="Phobius"/>
    </source>
</evidence>
<dbReference type="SUPFAM" id="SSF89562">
    <property type="entry name" value="RraA-like"/>
    <property type="match status" value="1"/>
</dbReference>
<dbReference type="PANTHER" id="PTHR33254:SF4">
    <property type="entry name" value="4-HYDROXY-4-METHYL-2-OXOGLUTARATE ALDOLASE 3-RELATED"/>
    <property type="match status" value="1"/>
</dbReference>
<keyword evidence="2" id="KW-1133">Transmembrane helix</keyword>
<dbReference type="Proteomes" id="UP001530293">
    <property type="component" value="Unassembled WGS sequence"/>
</dbReference>
<feature type="transmembrane region" description="Helical" evidence="2">
    <location>
        <begin position="515"/>
        <end position="531"/>
    </location>
</feature>
<comment type="caution">
    <text evidence="3">The sequence shown here is derived from an EMBL/GenBank/DDBJ whole genome shotgun (WGS) entry which is preliminary data.</text>
</comment>
<evidence type="ECO:0000256" key="1">
    <source>
        <dbReference type="PIRSR" id="PIRSR605493-1"/>
    </source>
</evidence>
<name>A0ABD3LXR3_9STRA</name>
<keyword evidence="2" id="KW-0472">Membrane</keyword>
<dbReference type="PANTHER" id="PTHR33254">
    <property type="entry name" value="4-HYDROXY-4-METHYL-2-OXOGLUTARATE ALDOLASE 3-RELATED"/>
    <property type="match status" value="1"/>
</dbReference>
<evidence type="ECO:0008006" key="5">
    <source>
        <dbReference type="Google" id="ProtNLM"/>
    </source>
</evidence>
<dbReference type="AlphaFoldDB" id="A0ABD3LXR3"/>
<dbReference type="Pfam" id="PF03737">
    <property type="entry name" value="RraA-like"/>
    <property type="match status" value="1"/>
</dbReference>